<name>A0AAV2CQH2_9ROSI</name>
<keyword evidence="3" id="KW-1185">Reference proteome</keyword>
<reference evidence="2 3" key="1">
    <citation type="submission" date="2024-04" db="EMBL/GenBank/DDBJ databases">
        <authorList>
            <person name="Fracassetti M."/>
        </authorList>
    </citation>
    <scope>NUCLEOTIDE SEQUENCE [LARGE SCALE GENOMIC DNA]</scope>
</reference>
<evidence type="ECO:0000313" key="3">
    <source>
        <dbReference type="Proteomes" id="UP001497516"/>
    </source>
</evidence>
<dbReference type="AlphaFoldDB" id="A0AAV2CQH2"/>
<gene>
    <name evidence="2" type="ORF">LTRI10_LOCUS6122</name>
</gene>
<keyword evidence="1" id="KW-0732">Signal</keyword>
<evidence type="ECO:0008006" key="4">
    <source>
        <dbReference type="Google" id="ProtNLM"/>
    </source>
</evidence>
<evidence type="ECO:0000256" key="1">
    <source>
        <dbReference type="SAM" id="SignalP"/>
    </source>
</evidence>
<dbReference type="Proteomes" id="UP001497516">
    <property type="component" value="Chromosome 10"/>
</dbReference>
<dbReference type="EMBL" id="OZ034814">
    <property type="protein sequence ID" value="CAL1358575.1"/>
    <property type="molecule type" value="Genomic_DNA"/>
</dbReference>
<protein>
    <recommendedName>
        <fullName evidence="4">Secreted protein</fullName>
    </recommendedName>
</protein>
<feature type="signal peptide" evidence="1">
    <location>
        <begin position="1"/>
        <end position="28"/>
    </location>
</feature>
<accession>A0AAV2CQH2</accession>
<proteinExistence type="predicted"/>
<organism evidence="2 3">
    <name type="scientific">Linum trigynum</name>
    <dbReference type="NCBI Taxonomy" id="586398"/>
    <lineage>
        <taxon>Eukaryota</taxon>
        <taxon>Viridiplantae</taxon>
        <taxon>Streptophyta</taxon>
        <taxon>Embryophyta</taxon>
        <taxon>Tracheophyta</taxon>
        <taxon>Spermatophyta</taxon>
        <taxon>Magnoliopsida</taxon>
        <taxon>eudicotyledons</taxon>
        <taxon>Gunneridae</taxon>
        <taxon>Pentapetalae</taxon>
        <taxon>rosids</taxon>
        <taxon>fabids</taxon>
        <taxon>Malpighiales</taxon>
        <taxon>Linaceae</taxon>
        <taxon>Linum</taxon>
    </lineage>
</organism>
<feature type="chain" id="PRO_5043427229" description="Secreted protein" evidence="1">
    <location>
        <begin position="29"/>
        <end position="128"/>
    </location>
</feature>
<evidence type="ECO:0000313" key="2">
    <source>
        <dbReference type="EMBL" id="CAL1358575.1"/>
    </source>
</evidence>
<sequence length="128" mass="13555">MSAQSSSTSAVVMMVTIIMCRCCGLSSSSYERLCDSNDPSGLCKGSDSRGRCNHEYFDGGIKFQAAVIDRLGMDYYLKGTVSGCLKMEIAGVAPAVYTYYCCSGTVSHCEDSGAAMGLCGQARPHRAS</sequence>